<accession>A0A917J5T1</accession>
<keyword evidence="3" id="KW-0547">Nucleotide-binding</keyword>
<evidence type="ECO:0000256" key="2">
    <source>
        <dbReference type="ARBA" id="ARBA00022448"/>
    </source>
</evidence>
<comment type="similarity">
    <text evidence="1">Belongs to the ABC transporter superfamily.</text>
</comment>
<keyword evidence="2" id="KW-0813">Transport</keyword>
<dbReference type="PROSITE" id="PS00211">
    <property type="entry name" value="ABC_TRANSPORTER_1"/>
    <property type="match status" value="1"/>
</dbReference>
<evidence type="ECO:0000256" key="4">
    <source>
        <dbReference type="ARBA" id="ARBA00022840"/>
    </source>
</evidence>
<organism evidence="6 7">
    <name type="scientific">Filimonas zeae</name>
    <dbReference type="NCBI Taxonomy" id="1737353"/>
    <lineage>
        <taxon>Bacteria</taxon>
        <taxon>Pseudomonadati</taxon>
        <taxon>Bacteroidota</taxon>
        <taxon>Chitinophagia</taxon>
        <taxon>Chitinophagales</taxon>
        <taxon>Chitinophagaceae</taxon>
        <taxon>Filimonas</taxon>
    </lineage>
</organism>
<dbReference type="GO" id="GO:0016887">
    <property type="term" value="F:ATP hydrolysis activity"/>
    <property type="evidence" value="ECO:0007669"/>
    <property type="project" value="InterPro"/>
</dbReference>
<evidence type="ECO:0000313" key="6">
    <source>
        <dbReference type="EMBL" id="GGH82048.1"/>
    </source>
</evidence>
<protein>
    <recommendedName>
        <fullName evidence="5">ABC transporter domain-containing protein</fullName>
    </recommendedName>
</protein>
<dbReference type="EMBL" id="BMIB01000006">
    <property type="protein sequence ID" value="GGH82048.1"/>
    <property type="molecule type" value="Genomic_DNA"/>
</dbReference>
<gene>
    <name evidence="6" type="ORF">GCM10011379_55360</name>
</gene>
<dbReference type="Gene3D" id="3.40.50.300">
    <property type="entry name" value="P-loop containing nucleotide triphosphate hydrolases"/>
    <property type="match status" value="1"/>
</dbReference>
<dbReference type="RefSeq" id="WP_188958777.1">
    <property type="nucleotide sequence ID" value="NZ_BMIB01000006.1"/>
</dbReference>
<evidence type="ECO:0000313" key="7">
    <source>
        <dbReference type="Proteomes" id="UP000627292"/>
    </source>
</evidence>
<dbReference type="PROSITE" id="PS50893">
    <property type="entry name" value="ABC_TRANSPORTER_2"/>
    <property type="match status" value="1"/>
</dbReference>
<dbReference type="AlphaFoldDB" id="A0A917J5T1"/>
<dbReference type="InterPro" id="IPR003593">
    <property type="entry name" value="AAA+_ATPase"/>
</dbReference>
<dbReference type="InterPro" id="IPR003439">
    <property type="entry name" value="ABC_transporter-like_ATP-bd"/>
</dbReference>
<dbReference type="InterPro" id="IPR017871">
    <property type="entry name" value="ABC_transporter-like_CS"/>
</dbReference>
<reference evidence="6" key="1">
    <citation type="journal article" date="2014" name="Int. J. Syst. Evol. Microbiol.">
        <title>Complete genome sequence of Corynebacterium casei LMG S-19264T (=DSM 44701T), isolated from a smear-ripened cheese.</title>
        <authorList>
            <consortium name="US DOE Joint Genome Institute (JGI-PGF)"/>
            <person name="Walter F."/>
            <person name="Albersmeier A."/>
            <person name="Kalinowski J."/>
            <person name="Ruckert C."/>
        </authorList>
    </citation>
    <scope>NUCLEOTIDE SEQUENCE</scope>
    <source>
        <strain evidence="6">CGMCC 1.15290</strain>
    </source>
</reference>
<evidence type="ECO:0000256" key="1">
    <source>
        <dbReference type="ARBA" id="ARBA00005417"/>
    </source>
</evidence>
<dbReference type="PANTHER" id="PTHR43335">
    <property type="entry name" value="ABC TRANSPORTER, ATP-BINDING PROTEIN"/>
    <property type="match status" value="1"/>
</dbReference>
<proteinExistence type="inferred from homology"/>
<dbReference type="SMART" id="SM00382">
    <property type="entry name" value="AAA"/>
    <property type="match status" value="1"/>
</dbReference>
<evidence type="ECO:0000256" key="3">
    <source>
        <dbReference type="ARBA" id="ARBA00022741"/>
    </source>
</evidence>
<keyword evidence="4" id="KW-0067">ATP-binding</keyword>
<name>A0A917J5T1_9BACT</name>
<dbReference type="GO" id="GO:0005524">
    <property type="term" value="F:ATP binding"/>
    <property type="evidence" value="ECO:0007669"/>
    <property type="project" value="UniProtKB-KW"/>
</dbReference>
<dbReference type="Proteomes" id="UP000627292">
    <property type="component" value="Unassembled WGS sequence"/>
</dbReference>
<dbReference type="Pfam" id="PF00005">
    <property type="entry name" value="ABC_tran"/>
    <property type="match status" value="1"/>
</dbReference>
<evidence type="ECO:0000259" key="5">
    <source>
        <dbReference type="PROSITE" id="PS50893"/>
    </source>
</evidence>
<dbReference type="PANTHER" id="PTHR43335:SF4">
    <property type="entry name" value="ABC TRANSPORTER, ATP-BINDING PROTEIN"/>
    <property type="match status" value="1"/>
</dbReference>
<comment type="caution">
    <text evidence="6">The sequence shown here is derived from an EMBL/GenBank/DDBJ whole genome shotgun (WGS) entry which is preliminary data.</text>
</comment>
<reference evidence="6" key="2">
    <citation type="submission" date="2020-09" db="EMBL/GenBank/DDBJ databases">
        <authorList>
            <person name="Sun Q."/>
            <person name="Zhou Y."/>
        </authorList>
    </citation>
    <scope>NUCLEOTIDE SEQUENCE</scope>
    <source>
        <strain evidence="6">CGMCC 1.15290</strain>
    </source>
</reference>
<dbReference type="InterPro" id="IPR027417">
    <property type="entry name" value="P-loop_NTPase"/>
</dbReference>
<sequence>MQYCIETHNLSHSYHSGEGILHGINIKVPQGAIYGFLGANGAGKTTTLKLLTGLLTSTPGAVTVYNQPLRGNRLPIMRQMGSLIETSSLYSHLSARENLEVFRRLYQCPATNIPEALAQVGLENTGSKKAGRFSLGMKQRLGIAIALLHKPSLLILDEPTNGLDPQGMIEIRELFKTLNREQHVSIVISSHILSEMEKLVTHIGIINKGRLLFQGSLAELMAINNPSSNGPHDLETLFINLVNTAYA</sequence>
<feature type="domain" description="ABC transporter" evidence="5">
    <location>
        <begin position="5"/>
        <end position="233"/>
    </location>
</feature>
<keyword evidence="7" id="KW-1185">Reference proteome</keyword>
<dbReference type="SUPFAM" id="SSF52540">
    <property type="entry name" value="P-loop containing nucleoside triphosphate hydrolases"/>
    <property type="match status" value="1"/>
</dbReference>